<evidence type="ECO:0000256" key="4">
    <source>
        <dbReference type="PROSITE-ProRule" id="PRU00175"/>
    </source>
</evidence>
<dbReference type="VEuPathDB" id="PiroplasmaDB:BBOV_II007260"/>
<evidence type="ECO:0000256" key="6">
    <source>
        <dbReference type="SAM" id="Phobius"/>
    </source>
</evidence>
<dbReference type="InParanoid" id="A7AUR5"/>
<dbReference type="PROSITE" id="PS50089">
    <property type="entry name" value="ZF_RING_2"/>
    <property type="match status" value="1"/>
</dbReference>
<dbReference type="Proteomes" id="UP000002173">
    <property type="component" value="Chromosome 2"/>
</dbReference>
<dbReference type="STRING" id="5865.A7AUR5"/>
<sequence length="269" mass="30654">MWASNSSHPLRRTAHMDHICLRTAPIRVAEKPYTSTAVLLANQSANRDIAKRVVNKLPLPASTAATRVYPLYQVLNPRENLGTFSCKMCFFLTWVTIACYVSPMLTCTLMYILFYPVIFYLVRWRHQGSFSPGLQKKAIQMLDVERMDYVLKRIEKGNTKTLSAEDDTASEKTVVTIEGEAAQETAAPDSARSDSPQPASNESTPADHLCAICIMEIGGREKIYVMPCDIRHFFHRECLRKWFKRSRICPICRIDIGDLLKQEKYVILD</sequence>
<evidence type="ECO:0000256" key="3">
    <source>
        <dbReference type="ARBA" id="ARBA00022833"/>
    </source>
</evidence>
<keyword evidence="2 4" id="KW-0863">Zinc-finger</keyword>
<evidence type="ECO:0000256" key="1">
    <source>
        <dbReference type="ARBA" id="ARBA00022723"/>
    </source>
</evidence>
<keyword evidence="6" id="KW-0812">Transmembrane</keyword>
<keyword evidence="1" id="KW-0479">Metal-binding</keyword>
<evidence type="ECO:0000313" key="9">
    <source>
        <dbReference type="Proteomes" id="UP000002173"/>
    </source>
</evidence>
<accession>A7AUR5</accession>
<name>A7AUR5_BABBO</name>
<feature type="domain" description="RING-type" evidence="7">
    <location>
        <begin position="210"/>
        <end position="253"/>
    </location>
</feature>
<dbReference type="Pfam" id="PF13639">
    <property type="entry name" value="zf-RING_2"/>
    <property type="match status" value="1"/>
</dbReference>
<dbReference type="SMART" id="SM00744">
    <property type="entry name" value="RINGv"/>
    <property type="match status" value="1"/>
</dbReference>
<evidence type="ECO:0000256" key="5">
    <source>
        <dbReference type="SAM" id="MobiDB-lite"/>
    </source>
</evidence>
<organism evidence="8 9">
    <name type="scientific">Babesia bovis</name>
    <dbReference type="NCBI Taxonomy" id="5865"/>
    <lineage>
        <taxon>Eukaryota</taxon>
        <taxon>Sar</taxon>
        <taxon>Alveolata</taxon>
        <taxon>Apicomplexa</taxon>
        <taxon>Aconoidasida</taxon>
        <taxon>Piroplasmida</taxon>
        <taxon>Babesiidae</taxon>
        <taxon>Babesia</taxon>
    </lineage>
</organism>
<keyword evidence="9" id="KW-1185">Reference proteome</keyword>
<dbReference type="AlphaFoldDB" id="A7AUR5"/>
<dbReference type="SUPFAM" id="SSF57850">
    <property type="entry name" value="RING/U-box"/>
    <property type="match status" value="1"/>
</dbReference>
<feature type="compositionally biased region" description="Polar residues" evidence="5">
    <location>
        <begin position="193"/>
        <end position="204"/>
    </location>
</feature>
<dbReference type="PANTHER" id="PTHR45798:SF97">
    <property type="entry name" value="ALCOHOL-SENSITIVE RING FINGER PROTEIN 1"/>
    <property type="match status" value="1"/>
</dbReference>
<evidence type="ECO:0000256" key="2">
    <source>
        <dbReference type="ARBA" id="ARBA00022771"/>
    </source>
</evidence>
<feature type="region of interest" description="Disordered" evidence="5">
    <location>
        <begin position="182"/>
        <end position="204"/>
    </location>
</feature>
<gene>
    <name evidence="8" type="ORF">BBOV_II007260</name>
</gene>
<dbReference type="InterPro" id="IPR052788">
    <property type="entry name" value="RING-type_E3_ligase_ATL"/>
</dbReference>
<keyword evidence="3" id="KW-0862">Zinc</keyword>
<dbReference type="GO" id="GO:0008270">
    <property type="term" value="F:zinc ion binding"/>
    <property type="evidence" value="ECO:0007669"/>
    <property type="project" value="UniProtKB-KW"/>
</dbReference>
<dbReference type="eggNOG" id="KOG0800">
    <property type="taxonomic scope" value="Eukaryota"/>
</dbReference>
<evidence type="ECO:0000313" key="8">
    <source>
        <dbReference type="EMBL" id="EDO06676.1"/>
    </source>
</evidence>
<comment type="caution">
    <text evidence="8">The sequence shown here is derived from an EMBL/GenBank/DDBJ whole genome shotgun (WGS) entry which is preliminary data.</text>
</comment>
<dbReference type="EMBL" id="AAXT01000003">
    <property type="protein sequence ID" value="EDO06676.1"/>
    <property type="molecule type" value="Genomic_DNA"/>
</dbReference>
<protein>
    <recommendedName>
        <fullName evidence="7">RING-type domain-containing protein</fullName>
    </recommendedName>
</protein>
<dbReference type="PANTHER" id="PTHR45798">
    <property type="entry name" value="RING-H2 FINGER PROTEIN ATL61-RELATED-RELATED"/>
    <property type="match status" value="1"/>
</dbReference>
<dbReference type="Gene3D" id="3.30.40.10">
    <property type="entry name" value="Zinc/RING finger domain, C3HC4 (zinc finger)"/>
    <property type="match status" value="1"/>
</dbReference>
<proteinExistence type="predicted"/>
<reference evidence="8 9" key="1">
    <citation type="journal article" date="2007" name="PLoS Pathog.">
        <title>Genome sequence of Babesia bovis and comparative analysis of apicomplexan hemoprotozoa.</title>
        <authorList>
            <person name="Brayton K.A."/>
            <person name="Lau A.O.T."/>
            <person name="Herndon D.R."/>
            <person name="Hannick L."/>
            <person name="Kappmeyer L.S."/>
            <person name="Berens S.J."/>
            <person name="Bidwell S.L."/>
            <person name="Brown W.C."/>
            <person name="Crabtree J."/>
            <person name="Fadrosh D."/>
            <person name="Feldblum T."/>
            <person name="Forberger H.A."/>
            <person name="Haas B.J."/>
            <person name="Howell J.M."/>
            <person name="Khouri H."/>
            <person name="Koo H."/>
            <person name="Mann D.J."/>
            <person name="Norimine J."/>
            <person name="Paulsen I.T."/>
            <person name="Radune D."/>
            <person name="Ren Q."/>
            <person name="Smith R.K. Jr."/>
            <person name="Suarez C.E."/>
            <person name="White O."/>
            <person name="Wortman J.R."/>
            <person name="Knowles D.P. Jr."/>
            <person name="McElwain T.F."/>
            <person name="Nene V.M."/>
        </authorList>
    </citation>
    <scope>NUCLEOTIDE SEQUENCE [LARGE SCALE GENOMIC DNA]</scope>
    <source>
        <strain evidence="8">T2Bo</strain>
    </source>
</reference>
<keyword evidence="6" id="KW-1133">Transmembrane helix</keyword>
<feature type="transmembrane region" description="Helical" evidence="6">
    <location>
        <begin position="91"/>
        <end position="122"/>
    </location>
</feature>
<dbReference type="InterPro" id="IPR001841">
    <property type="entry name" value="Znf_RING"/>
</dbReference>
<evidence type="ECO:0000259" key="7">
    <source>
        <dbReference type="PROSITE" id="PS50089"/>
    </source>
</evidence>
<dbReference type="InterPro" id="IPR011016">
    <property type="entry name" value="Znf_RING-CH"/>
</dbReference>
<dbReference type="InterPro" id="IPR013083">
    <property type="entry name" value="Znf_RING/FYVE/PHD"/>
</dbReference>
<keyword evidence="6" id="KW-0472">Membrane</keyword>